<dbReference type="InterPro" id="IPR036388">
    <property type="entry name" value="WH-like_DNA-bd_sf"/>
</dbReference>
<comment type="similarity">
    <text evidence="1">Belongs to the sigma-70 factor family. ECF subfamily.</text>
</comment>
<keyword evidence="4" id="KW-0238">DNA-binding</keyword>
<dbReference type="PANTHER" id="PTHR43133">
    <property type="entry name" value="RNA POLYMERASE ECF-TYPE SIGMA FACTO"/>
    <property type="match status" value="1"/>
</dbReference>
<keyword evidence="3" id="KW-0731">Sigma factor</keyword>
<accession>A0A1K1MKU5</accession>
<dbReference type="GO" id="GO:0006352">
    <property type="term" value="P:DNA-templated transcription initiation"/>
    <property type="evidence" value="ECO:0007669"/>
    <property type="project" value="InterPro"/>
</dbReference>
<dbReference type="SUPFAM" id="SSF88659">
    <property type="entry name" value="Sigma3 and sigma4 domains of RNA polymerase sigma factors"/>
    <property type="match status" value="1"/>
</dbReference>
<dbReference type="InterPro" id="IPR013324">
    <property type="entry name" value="RNA_pol_sigma_r3/r4-like"/>
</dbReference>
<dbReference type="AlphaFoldDB" id="A0A1K1MKU5"/>
<keyword evidence="5" id="KW-0804">Transcription</keyword>
<dbReference type="Pfam" id="PF08281">
    <property type="entry name" value="Sigma70_r4_2"/>
    <property type="match status" value="1"/>
</dbReference>
<dbReference type="PANTHER" id="PTHR43133:SF8">
    <property type="entry name" value="RNA POLYMERASE SIGMA FACTOR HI_1459-RELATED"/>
    <property type="match status" value="1"/>
</dbReference>
<dbReference type="NCBIfam" id="TIGR02937">
    <property type="entry name" value="sigma70-ECF"/>
    <property type="match status" value="1"/>
</dbReference>
<evidence type="ECO:0000256" key="4">
    <source>
        <dbReference type="ARBA" id="ARBA00023125"/>
    </source>
</evidence>
<dbReference type="EMBL" id="FPIP01000002">
    <property type="protein sequence ID" value="SFW23691.1"/>
    <property type="molecule type" value="Genomic_DNA"/>
</dbReference>
<sequence>MTGKEYSRLYHKSRDKAYDALFEEYCNYVYAIVYNRLRGIASREDIEECVSDVFADVFFGYSAESAVKEDMRGYIGTVAKRRAINAFHSLTARQKHLSGNADEELVTISSDKDIEADSDSAETRSILLSKINELGEPDSTIILQKYYYERSSAEIAEMLSMKSSAVRMRAARALEKLRKKLANVGITL</sequence>
<dbReference type="GO" id="GO:0003677">
    <property type="term" value="F:DNA binding"/>
    <property type="evidence" value="ECO:0007669"/>
    <property type="project" value="UniProtKB-KW"/>
</dbReference>
<evidence type="ECO:0000256" key="1">
    <source>
        <dbReference type="ARBA" id="ARBA00010641"/>
    </source>
</evidence>
<dbReference type="Gene3D" id="1.10.10.10">
    <property type="entry name" value="Winged helix-like DNA-binding domain superfamily/Winged helix DNA-binding domain"/>
    <property type="match status" value="1"/>
</dbReference>
<dbReference type="RefSeq" id="WP_072299651.1">
    <property type="nucleotide sequence ID" value="NZ_FPIP01000002.1"/>
</dbReference>
<evidence type="ECO:0000313" key="8">
    <source>
        <dbReference type="Proteomes" id="UP000183461"/>
    </source>
</evidence>
<dbReference type="Proteomes" id="UP000183461">
    <property type="component" value="Unassembled WGS sequence"/>
</dbReference>
<dbReference type="SUPFAM" id="SSF88946">
    <property type="entry name" value="Sigma2 domain of RNA polymerase sigma factors"/>
    <property type="match status" value="1"/>
</dbReference>
<dbReference type="InterPro" id="IPR013325">
    <property type="entry name" value="RNA_pol_sigma_r2"/>
</dbReference>
<dbReference type="InterPro" id="IPR013249">
    <property type="entry name" value="RNA_pol_sigma70_r4_t2"/>
</dbReference>
<feature type="domain" description="RNA polymerase sigma factor 70 region 4 type 2" evidence="6">
    <location>
        <begin position="126"/>
        <end position="177"/>
    </location>
</feature>
<organism evidence="7 8">
    <name type="scientific">Ruminococcus flavefaciens</name>
    <dbReference type="NCBI Taxonomy" id="1265"/>
    <lineage>
        <taxon>Bacteria</taxon>
        <taxon>Bacillati</taxon>
        <taxon>Bacillota</taxon>
        <taxon>Clostridia</taxon>
        <taxon>Eubacteriales</taxon>
        <taxon>Oscillospiraceae</taxon>
        <taxon>Ruminococcus</taxon>
    </lineage>
</organism>
<name>A0A1K1MKU5_RUMFL</name>
<protein>
    <submittedName>
        <fullName evidence="7">RNA polymerase sigma-70 factor, ECF subfamily</fullName>
    </submittedName>
</protein>
<dbReference type="InterPro" id="IPR039425">
    <property type="entry name" value="RNA_pol_sigma-70-like"/>
</dbReference>
<proteinExistence type="inferred from homology"/>
<evidence type="ECO:0000259" key="6">
    <source>
        <dbReference type="Pfam" id="PF08281"/>
    </source>
</evidence>
<evidence type="ECO:0000256" key="5">
    <source>
        <dbReference type="ARBA" id="ARBA00023163"/>
    </source>
</evidence>
<evidence type="ECO:0000256" key="3">
    <source>
        <dbReference type="ARBA" id="ARBA00023082"/>
    </source>
</evidence>
<gene>
    <name evidence="7" type="ORF">SAMN02910280_1296</name>
</gene>
<evidence type="ECO:0000256" key="2">
    <source>
        <dbReference type="ARBA" id="ARBA00023015"/>
    </source>
</evidence>
<reference evidence="8" key="1">
    <citation type="submission" date="2016-11" db="EMBL/GenBank/DDBJ databases">
        <authorList>
            <person name="Varghese N."/>
            <person name="Submissions S."/>
        </authorList>
    </citation>
    <scope>NUCLEOTIDE SEQUENCE [LARGE SCALE GENOMIC DNA]</scope>
    <source>
        <strain evidence="8">YL228</strain>
    </source>
</reference>
<dbReference type="InterPro" id="IPR014284">
    <property type="entry name" value="RNA_pol_sigma-70_dom"/>
</dbReference>
<dbReference type="GO" id="GO:0016987">
    <property type="term" value="F:sigma factor activity"/>
    <property type="evidence" value="ECO:0007669"/>
    <property type="project" value="UniProtKB-KW"/>
</dbReference>
<keyword evidence="2" id="KW-0805">Transcription regulation</keyword>
<dbReference type="Gene3D" id="1.10.1740.10">
    <property type="match status" value="1"/>
</dbReference>
<evidence type="ECO:0000313" key="7">
    <source>
        <dbReference type="EMBL" id="SFW23691.1"/>
    </source>
</evidence>